<evidence type="ECO:0000313" key="3">
    <source>
        <dbReference type="Proteomes" id="UP000629468"/>
    </source>
</evidence>
<evidence type="ECO:0000313" key="2">
    <source>
        <dbReference type="EMBL" id="KAF7760053.1"/>
    </source>
</evidence>
<feature type="region of interest" description="Disordered" evidence="1">
    <location>
        <begin position="1"/>
        <end position="21"/>
    </location>
</feature>
<sequence length="81" mass="8979">MLPTVNSRLGPEHDAVESYFKDPRQRKPVVTLLQPQIGIPAATPTVPTFLAVSKNVFKELEAGPLYAIECGPHRLEQSRRA</sequence>
<organism evidence="2 3">
    <name type="scientific">Agaricus bisporus var. burnettii</name>
    <dbReference type="NCBI Taxonomy" id="192524"/>
    <lineage>
        <taxon>Eukaryota</taxon>
        <taxon>Fungi</taxon>
        <taxon>Dikarya</taxon>
        <taxon>Basidiomycota</taxon>
        <taxon>Agaricomycotina</taxon>
        <taxon>Agaricomycetes</taxon>
        <taxon>Agaricomycetidae</taxon>
        <taxon>Agaricales</taxon>
        <taxon>Agaricineae</taxon>
        <taxon>Agaricaceae</taxon>
        <taxon>Agaricus</taxon>
    </lineage>
</organism>
<gene>
    <name evidence="2" type="ORF">Agabi119p4_11748</name>
</gene>
<dbReference type="AlphaFoldDB" id="A0A8H7C0W6"/>
<evidence type="ECO:0000256" key="1">
    <source>
        <dbReference type="SAM" id="MobiDB-lite"/>
    </source>
</evidence>
<name>A0A8H7C0W6_AGABI</name>
<dbReference type="Proteomes" id="UP000629468">
    <property type="component" value="Unassembled WGS sequence"/>
</dbReference>
<dbReference type="EMBL" id="JABXXO010000016">
    <property type="protein sequence ID" value="KAF7760053.1"/>
    <property type="molecule type" value="Genomic_DNA"/>
</dbReference>
<reference evidence="2 3" key="1">
    <citation type="journal article" name="Sci. Rep.">
        <title>Telomere-to-telomere assembled and centromere annotated genomes of the two main subspecies of the button mushroom Agaricus bisporus reveal especially polymorphic chromosome ends.</title>
        <authorList>
            <person name="Sonnenberg A.S.M."/>
            <person name="Sedaghat-Telgerd N."/>
            <person name="Lavrijssen B."/>
            <person name="Ohm R.A."/>
            <person name="Hendrickx P.M."/>
            <person name="Scholtmeijer K."/>
            <person name="Baars J.J.P."/>
            <person name="van Peer A."/>
        </authorList>
    </citation>
    <scope>NUCLEOTIDE SEQUENCE [LARGE SCALE GENOMIC DNA]</scope>
    <source>
        <strain evidence="2 3">H119_p4</strain>
    </source>
</reference>
<protein>
    <submittedName>
        <fullName evidence="2">Uncharacterized protein</fullName>
    </submittedName>
</protein>
<feature type="compositionally biased region" description="Basic and acidic residues" evidence="1">
    <location>
        <begin position="10"/>
        <end position="21"/>
    </location>
</feature>
<proteinExistence type="predicted"/>
<accession>A0A8H7C0W6</accession>
<comment type="caution">
    <text evidence="2">The sequence shown here is derived from an EMBL/GenBank/DDBJ whole genome shotgun (WGS) entry which is preliminary data.</text>
</comment>